<evidence type="ECO:0000256" key="1">
    <source>
        <dbReference type="ARBA" id="ARBA00023015"/>
    </source>
</evidence>
<dbReference type="GO" id="GO:0003677">
    <property type="term" value="F:DNA binding"/>
    <property type="evidence" value="ECO:0007669"/>
    <property type="project" value="UniProtKB-UniRule"/>
</dbReference>
<dbReference type="AlphaFoldDB" id="A0A8J6XIZ2"/>
<comment type="caution">
    <text evidence="6">The sequence shown here is derived from an EMBL/GenBank/DDBJ whole genome shotgun (WGS) entry which is preliminary data.</text>
</comment>
<evidence type="ECO:0000256" key="3">
    <source>
        <dbReference type="ARBA" id="ARBA00023163"/>
    </source>
</evidence>
<keyword evidence="7" id="KW-1185">Reference proteome</keyword>
<evidence type="ECO:0000313" key="6">
    <source>
        <dbReference type="EMBL" id="MBD2775343.1"/>
    </source>
</evidence>
<dbReference type="InterPro" id="IPR054156">
    <property type="entry name" value="YxaF_TetR_C"/>
</dbReference>
<name>A0A8J6XIZ2_9CYAN</name>
<keyword evidence="3" id="KW-0804">Transcription</keyword>
<protein>
    <submittedName>
        <fullName evidence="6">TetR/AcrR family transcriptional regulator</fullName>
    </submittedName>
</protein>
<dbReference type="InterPro" id="IPR036271">
    <property type="entry name" value="Tet_transcr_reg_TetR-rel_C_sf"/>
</dbReference>
<sequence length="179" mass="20265">MSREKLVIQLLNLFRQYGYEGVSLAQISQVTGLGKASLYHHFPGGKEEMAQAALDYIDDWLEANILQLLGSNTTPQARLKAMLDKVGVFYDEGRKSCLWAVLTLEQSSDRFHTHIKQALTRWIDVMVEVLKETGLNEVQAKYRAEEVIIKIQGALVLARALNNTTIFTRTINEICRDVP</sequence>
<keyword evidence="1" id="KW-0805">Transcription regulation</keyword>
<dbReference type="Proteomes" id="UP000629098">
    <property type="component" value="Unassembled WGS sequence"/>
</dbReference>
<dbReference type="PROSITE" id="PS50977">
    <property type="entry name" value="HTH_TETR_2"/>
    <property type="match status" value="1"/>
</dbReference>
<dbReference type="InterPro" id="IPR001647">
    <property type="entry name" value="HTH_TetR"/>
</dbReference>
<dbReference type="InterPro" id="IPR009057">
    <property type="entry name" value="Homeodomain-like_sf"/>
</dbReference>
<dbReference type="Pfam" id="PF21993">
    <property type="entry name" value="TetR_C_13_2"/>
    <property type="match status" value="1"/>
</dbReference>
<organism evidence="6 7">
    <name type="scientific">Iningainema tapete BLCC-T55</name>
    <dbReference type="NCBI Taxonomy" id="2748662"/>
    <lineage>
        <taxon>Bacteria</taxon>
        <taxon>Bacillati</taxon>
        <taxon>Cyanobacteriota</taxon>
        <taxon>Cyanophyceae</taxon>
        <taxon>Nostocales</taxon>
        <taxon>Scytonemataceae</taxon>
        <taxon>Iningainema tapete</taxon>
    </lineage>
</organism>
<dbReference type="PANTHER" id="PTHR47506:SF1">
    <property type="entry name" value="HTH-TYPE TRANSCRIPTIONAL REGULATOR YJDC"/>
    <property type="match status" value="1"/>
</dbReference>
<keyword evidence="2 4" id="KW-0238">DNA-binding</keyword>
<dbReference type="Pfam" id="PF00440">
    <property type="entry name" value="TetR_N"/>
    <property type="match status" value="1"/>
</dbReference>
<dbReference type="Gene3D" id="1.10.357.10">
    <property type="entry name" value="Tetracycline Repressor, domain 2"/>
    <property type="match status" value="1"/>
</dbReference>
<evidence type="ECO:0000256" key="2">
    <source>
        <dbReference type="ARBA" id="ARBA00023125"/>
    </source>
</evidence>
<dbReference type="SUPFAM" id="SSF46689">
    <property type="entry name" value="Homeodomain-like"/>
    <property type="match status" value="1"/>
</dbReference>
<dbReference type="PANTHER" id="PTHR47506">
    <property type="entry name" value="TRANSCRIPTIONAL REGULATORY PROTEIN"/>
    <property type="match status" value="1"/>
</dbReference>
<evidence type="ECO:0000313" key="7">
    <source>
        <dbReference type="Proteomes" id="UP000629098"/>
    </source>
</evidence>
<dbReference type="SUPFAM" id="SSF48498">
    <property type="entry name" value="Tetracyclin repressor-like, C-terminal domain"/>
    <property type="match status" value="1"/>
</dbReference>
<accession>A0A8J6XIZ2</accession>
<proteinExistence type="predicted"/>
<dbReference type="EMBL" id="JACXAE010000078">
    <property type="protein sequence ID" value="MBD2775343.1"/>
    <property type="molecule type" value="Genomic_DNA"/>
</dbReference>
<reference evidence="6" key="1">
    <citation type="submission" date="2020-09" db="EMBL/GenBank/DDBJ databases">
        <title>Iningainema tapete sp. nov. (Scytonemataceae, Cyanobacteria) from greenhouses in central Florida (USA) produces two types of nodularin with biosynthetic potential for microcystin-LR and anabaenopeptins.</title>
        <authorList>
            <person name="Berthold D.E."/>
            <person name="Lefler F.W."/>
            <person name="Huang I.-S."/>
            <person name="Abdulla H."/>
            <person name="Zimba P.V."/>
            <person name="Laughinghouse H.D. IV."/>
        </authorList>
    </citation>
    <scope>NUCLEOTIDE SEQUENCE</scope>
    <source>
        <strain evidence="6">BLCCT55</strain>
    </source>
</reference>
<gene>
    <name evidence="6" type="ORF">ICL16_25600</name>
</gene>
<evidence type="ECO:0000259" key="5">
    <source>
        <dbReference type="PROSITE" id="PS50977"/>
    </source>
</evidence>
<evidence type="ECO:0000256" key="4">
    <source>
        <dbReference type="PROSITE-ProRule" id="PRU00335"/>
    </source>
</evidence>
<feature type="domain" description="HTH tetR-type" evidence="5">
    <location>
        <begin position="1"/>
        <end position="60"/>
    </location>
</feature>
<feature type="DNA-binding region" description="H-T-H motif" evidence="4">
    <location>
        <begin position="23"/>
        <end position="42"/>
    </location>
</feature>